<protein>
    <recommendedName>
        <fullName evidence="2">protein-tyrosine-phosphatase</fullName>
        <ecNumber evidence="2">3.1.3.48</ecNumber>
    </recommendedName>
</protein>
<dbReference type="InterPro" id="IPR020422">
    <property type="entry name" value="TYR_PHOSPHATASE_DUAL_dom"/>
</dbReference>
<gene>
    <name evidence="6" type="ORF">FE257_002022</name>
</gene>
<evidence type="ECO:0000313" key="6">
    <source>
        <dbReference type="EMBL" id="KAF9892245.1"/>
    </source>
</evidence>
<evidence type="ECO:0000259" key="5">
    <source>
        <dbReference type="PROSITE" id="PS50056"/>
    </source>
</evidence>
<reference evidence="6" key="2">
    <citation type="submission" date="2020-02" db="EMBL/GenBank/DDBJ databases">
        <authorList>
            <person name="Gilchrist C.L.M."/>
            <person name="Chooi Y.-H."/>
        </authorList>
    </citation>
    <scope>NUCLEOTIDE SEQUENCE</scope>
    <source>
        <strain evidence="6">MST-FP2251</strain>
    </source>
</reference>
<dbReference type="PANTHER" id="PTHR10159">
    <property type="entry name" value="DUAL SPECIFICITY PROTEIN PHOSPHATASE"/>
    <property type="match status" value="1"/>
</dbReference>
<evidence type="ECO:0000313" key="7">
    <source>
        <dbReference type="Proteomes" id="UP001194746"/>
    </source>
</evidence>
<evidence type="ECO:0000256" key="4">
    <source>
        <dbReference type="ARBA" id="ARBA00022912"/>
    </source>
</evidence>
<dbReference type="PANTHER" id="PTHR10159:SF519">
    <property type="entry name" value="DUAL SPECIFICITY PROTEIN PHOSPHATASE MPK3"/>
    <property type="match status" value="1"/>
</dbReference>
<dbReference type="GO" id="GO:0043409">
    <property type="term" value="P:negative regulation of MAPK cascade"/>
    <property type="evidence" value="ECO:0007669"/>
    <property type="project" value="TreeGrafter"/>
</dbReference>
<dbReference type="GO" id="GO:0004725">
    <property type="term" value="F:protein tyrosine phosphatase activity"/>
    <property type="evidence" value="ECO:0007669"/>
    <property type="project" value="UniProtKB-EC"/>
</dbReference>
<dbReference type="SMART" id="SM00195">
    <property type="entry name" value="DSPc"/>
    <property type="match status" value="1"/>
</dbReference>
<proteinExistence type="inferred from homology"/>
<dbReference type="SUPFAM" id="SSF52799">
    <property type="entry name" value="(Phosphotyrosine protein) phosphatases II"/>
    <property type="match status" value="1"/>
</dbReference>
<sequence>MEEDRQKKWEMVFAPRMRQIVPDLFLGNVKASFQGDMLRDNGINSMLSLTDGRWDLLTQLENICDFIDQVASPTLLSSYSLSTHPDNGSYGEMLNGSTDISNAIIIHCDLGISRSPTFIIAYLMRKYGMKRDEVTAFVQSKQKIKPNPNFAKWIFPIKALQRDI</sequence>
<dbReference type="PROSITE" id="PS50056">
    <property type="entry name" value="TYR_PHOSPHATASE_2"/>
    <property type="match status" value="1"/>
</dbReference>
<keyword evidence="3" id="KW-0378">Hydrolase</keyword>
<dbReference type="Pfam" id="PF00782">
    <property type="entry name" value="DSPc"/>
    <property type="match status" value="1"/>
</dbReference>
<comment type="caution">
    <text evidence="6">The sequence shown here is derived from an EMBL/GenBank/DDBJ whole genome shotgun (WGS) entry which is preliminary data.</text>
</comment>
<comment type="similarity">
    <text evidence="1">Belongs to the protein-tyrosine phosphatase family. Non-receptor class dual specificity subfamily.</text>
</comment>
<name>A0AAD4CT71_ASPNN</name>
<dbReference type="GO" id="GO:0005737">
    <property type="term" value="C:cytoplasm"/>
    <property type="evidence" value="ECO:0007669"/>
    <property type="project" value="TreeGrafter"/>
</dbReference>
<evidence type="ECO:0000256" key="1">
    <source>
        <dbReference type="ARBA" id="ARBA00008601"/>
    </source>
</evidence>
<feature type="domain" description="Tyrosine specific protein phosphatases" evidence="5">
    <location>
        <begin position="95"/>
        <end position="142"/>
    </location>
</feature>
<dbReference type="EC" id="3.1.3.48" evidence="2"/>
<dbReference type="PROSITE" id="PS00383">
    <property type="entry name" value="TYR_PHOSPHATASE_1"/>
    <property type="match status" value="1"/>
</dbReference>
<dbReference type="AlphaFoldDB" id="A0AAD4CT71"/>
<dbReference type="InterPro" id="IPR029021">
    <property type="entry name" value="Prot-tyrosine_phosphatase-like"/>
</dbReference>
<keyword evidence="7" id="KW-1185">Reference proteome</keyword>
<dbReference type="CDD" id="cd14498">
    <property type="entry name" value="DSP"/>
    <property type="match status" value="1"/>
</dbReference>
<organism evidence="6 7">
    <name type="scientific">Aspergillus nanangensis</name>
    <dbReference type="NCBI Taxonomy" id="2582783"/>
    <lineage>
        <taxon>Eukaryota</taxon>
        <taxon>Fungi</taxon>
        <taxon>Dikarya</taxon>
        <taxon>Ascomycota</taxon>
        <taxon>Pezizomycotina</taxon>
        <taxon>Eurotiomycetes</taxon>
        <taxon>Eurotiomycetidae</taxon>
        <taxon>Eurotiales</taxon>
        <taxon>Aspergillaceae</taxon>
        <taxon>Aspergillus</taxon>
        <taxon>Aspergillus subgen. Circumdati</taxon>
    </lineage>
</organism>
<keyword evidence="4" id="KW-0904">Protein phosphatase</keyword>
<dbReference type="InterPro" id="IPR016130">
    <property type="entry name" value="Tyr_Pase_AS"/>
</dbReference>
<dbReference type="InterPro" id="IPR000387">
    <property type="entry name" value="Tyr_Pase_dom"/>
</dbReference>
<dbReference type="Proteomes" id="UP001194746">
    <property type="component" value="Unassembled WGS sequence"/>
</dbReference>
<dbReference type="EMBL" id="VCAU01000013">
    <property type="protein sequence ID" value="KAF9892245.1"/>
    <property type="molecule type" value="Genomic_DNA"/>
</dbReference>
<evidence type="ECO:0000256" key="2">
    <source>
        <dbReference type="ARBA" id="ARBA00013064"/>
    </source>
</evidence>
<accession>A0AAD4CT71</accession>
<dbReference type="Gene3D" id="3.90.190.10">
    <property type="entry name" value="Protein tyrosine phosphatase superfamily"/>
    <property type="match status" value="2"/>
</dbReference>
<dbReference type="InterPro" id="IPR000340">
    <property type="entry name" value="Dual-sp_phosphatase_cat-dom"/>
</dbReference>
<reference evidence="6" key="1">
    <citation type="journal article" date="2019" name="Beilstein J. Org. Chem.">
        <title>Nanangenines: drimane sesquiterpenoids as the dominant metabolite cohort of a novel Australian fungus, Aspergillus nanangensis.</title>
        <authorList>
            <person name="Lacey H.J."/>
            <person name="Gilchrist C.L.M."/>
            <person name="Crombie A."/>
            <person name="Kalaitzis J.A."/>
            <person name="Vuong D."/>
            <person name="Rutledge P.J."/>
            <person name="Turner P."/>
            <person name="Pitt J.I."/>
            <person name="Lacey E."/>
            <person name="Chooi Y.H."/>
            <person name="Piggott A.M."/>
        </authorList>
    </citation>
    <scope>NUCLEOTIDE SEQUENCE</scope>
    <source>
        <strain evidence="6">MST-FP2251</strain>
    </source>
</reference>
<evidence type="ECO:0000256" key="3">
    <source>
        <dbReference type="ARBA" id="ARBA00022801"/>
    </source>
</evidence>